<evidence type="ECO:0000313" key="1">
    <source>
        <dbReference type="EMBL" id="RPD41114.1"/>
    </source>
</evidence>
<comment type="caution">
    <text evidence="1">The sequence shown here is derived from an EMBL/GenBank/DDBJ whole genome shotgun (WGS) entry which is preliminary data.</text>
</comment>
<keyword evidence="2" id="KW-1185">Reference proteome</keyword>
<dbReference type="AlphaFoldDB" id="A0A3N4MBA6"/>
<reference evidence="2" key="1">
    <citation type="submission" date="2018-11" db="EMBL/GenBank/DDBJ databases">
        <title>Chitinophaga lutea sp.nov., isolate from arsenic contaminated soil.</title>
        <authorList>
            <person name="Zong Y."/>
        </authorList>
    </citation>
    <scope>NUCLEOTIDE SEQUENCE [LARGE SCALE GENOMIC DNA]</scope>
    <source>
        <strain evidence="2">YLT18</strain>
    </source>
</reference>
<dbReference type="Proteomes" id="UP000279089">
    <property type="component" value="Unassembled WGS sequence"/>
</dbReference>
<gene>
    <name evidence="1" type="ORF">EG028_10535</name>
</gene>
<dbReference type="EMBL" id="RMBX01000005">
    <property type="protein sequence ID" value="RPD41114.1"/>
    <property type="molecule type" value="Genomic_DNA"/>
</dbReference>
<proteinExistence type="predicted"/>
<protein>
    <submittedName>
        <fullName evidence="1">Uncharacterized protein</fullName>
    </submittedName>
</protein>
<accession>A0A3N4MBA6</accession>
<name>A0A3N4MBA6_9BACT</name>
<sequence length="130" mass="13627">MKNLKLSFAFLIAVLAVGVTVITKAGSRDVTHCFINITVTDGTNPAVSLAQVDNCSIATTAFSQGKIFLTAATTASSQPDQLTCPPSTVKYCCVKIAELAVGDPGYSSASFLNLGSGLRKYKVTQVFCKP</sequence>
<organism evidence="1 2">
    <name type="scientific">Chitinophaga barathri</name>
    <dbReference type="NCBI Taxonomy" id="1647451"/>
    <lineage>
        <taxon>Bacteria</taxon>
        <taxon>Pseudomonadati</taxon>
        <taxon>Bacteroidota</taxon>
        <taxon>Chitinophagia</taxon>
        <taxon>Chitinophagales</taxon>
        <taxon>Chitinophagaceae</taxon>
        <taxon>Chitinophaga</taxon>
    </lineage>
</organism>
<dbReference type="RefSeq" id="WP_123864629.1">
    <property type="nucleotide sequence ID" value="NZ_QXZY01000006.1"/>
</dbReference>
<evidence type="ECO:0000313" key="2">
    <source>
        <dbReference type="Proteomes" id="UP000279089"/>
    </source>
</evidence>